<keyword evidence="2" id="KW-1185">Reference proteome</keyword>
<dbReference type="RefSeq" id="WP_150441945.1">
    <property type="nucleotide sequence ID" value="NZ_VYKL01000037.1"/>
</dbReference>
<evidence type="ECO:0000313" key="1">
    <source>
        <dbReference type="EMBL" id="KAA9016930.1"/>
    </source>
</evidence>
<dbReference type="Proteomes" id="UP000326671">
    <property type="component" value="Unassembled WGS sequence"/>
</dbReference>
<dbReference type="OrthoDB" id="2960905at2"/>
<dbReference type="InterPro" id="IPR053154">
    <property type="entry name" value="c-di-AMP_regulator"/>
</dbReference>
<sequence length="423" mass="46187">MDKWLDQLTDSKLFMKLVALLLALLLFGTVYDSSKGTNDINVPGSEQSEVISDIPVKSYYDTDNLVITGVPEKVEVTLKGPTPNLQAAKTQRDFEVYADLSNVEVGKQRIKLQIRDLSEKLDASINPTYIEVNVQEKVTKEFTIEAEFNHKMVADGYGAGKPVVKPSKVKITGGKDVMDKISYVKAIIEMNKTVSETVNESARITVLDKDLNKLKVIVDQEVVNVTIPINKLSKTVKIDIVEKGTPPDGVSIDSITLDTNEASISANQDILDKTESVKVEVDVSTVKESTELTLPIIISDGIKEVSPKTVKATVKVSAGSEETAVTEVESTKTLEKLPIRFNGLTENYSAVFRDPSSGSLDLIVTGTENELADIKESDFQLSINVAELTEGEHKIPLDVKGPENVSWTAATDTITVAIEEKQA</sequence>
<evidence type="ECO:0000313" key="2">
    <source>
        <dbReference type="Proteomes" id="UP000326671"/>
    </source>
</evidence>
<proteinExistence type="predicted"/>
<organism evidence="1 2">
    <name type="scientific">Niallia endozanthoxylica</name>
    <dbReference type="NCBI Taxonomy" id="2036016"/>
    <lineage>
        <taxon>Bacteria</taxon>
        <taxon>Bacillati</taxon>
        <taxon>Bacillota</taxon>
        <taxon>Bacilli</taxon>
        <taxon>Bacillales</taxon>
        <taxon>Bacillaceae</taxon>
        <taxon>Niallia</taxon>
    </lineage>
</organism>
<protein>
    <submittedName>
        <fullName evidence="1">YbbR-like domain-containing protein</fullName>
    </submittedName>
</protein>
<dbReference type="EMBL" id="VYKL01000037">
    <property type="protein sequence ID" value="KAA9016930.1"/>
    <property type="molecule type" value="Genomic_DNA"/>
</dbReference>
<dbReference type="PANTHER" id="PTHR37804:SF1">
    <property type="entry name" value="CDAA REGULATORY PROTEIN CDAR"/>
    <property type="match status" value="1"/>
</dbReference>
<name>A0A5J5H8N1_9BACI</name>
<reference evidence="1 2" key="1">
    <citation type="submission" date="2019-09" db="EMBL/GenBank/DDBJ databases">
        <title>Whole genome sequences of isolates from the Mars Exploration Rovers.</title>
        <authorList>
            <person name="Seuylemezian A."/>
            <person name="Vaishampayan P."/>
        </authorList>
    </citation>
    <scope>NUCLEOTIDE SEQUENCE [LARGE SCALE GENOMIC DNA]</scope>
    <source>
        <strain evidence="1 2">MER_TA_151</strain>
    </source>
</reference>
<dbReference type="Gene3D" id="2.170.120.30">
    <property type="match status" value="2"/>
</dbReference>
<comment type="caution">
    <text evidence="1">The sequence shown here is derived from an EMBL/GenBank/DDBJ whole genome shotgun (WGS) entry which is preliminary data.</text>
</comment>
<dbReference type="Gene3D" id="2.170.120.40">
    <property type="entry name" value="YbbR-like domain"/>
    <property type="match status" value="2"/>
</dbReference>
<dbReference type="AlphaFoldDB" id="A0A5J5H8N1"/>
<accession>A0A5J5H8N1</accession>
<dbReference type="PANTHER" id="PTHR37804">
    <property type="entry name" value="CDAA REGULATORY PROTEIN CDAR"/>
    <property type="match status" value="1"/>
</dbReference>
<dbReference type="Pfam" id="PF07949">
    <property type="entry name" value="YbbR"/>
    <property type="match status" value="3"/>
</dbReference>
<dbReference type="InterPro" id="IPR012505">
    <property type="entry name" value="YbbR"/>
</dbReference>
<gene>
    <name evidence="1" type="ORF">F4V44_20890</name>
</gene>